<reference evidence="1" key="2">
    <citation type="submission" date="2025-09" db="UniProtKB">
        <authorList>
            <consortium name="Ensembl"/>
        </authorList>
    </citation>
    <scope>IDENTIFICATION</scope>
</reference>
<organism evidence="1 2">
    <name type="scientific">Piliocolobus tephrosceles</name>
    <name type="common">Ugandan red Colobus</name>
    <dbReference type="NCBI Taxonomy" id="591936"/>
    <lineage>
        <taxon>Eukaryota</taxon>
        <taxon>Metazoa</taxon>
        <taxon>Chordata</taxon>
        <taxon>Craniata</taxon>
        <taxon>Vertebrata</taxon>
        <taxon>Euteleostomi</taxon>
        <taxon>Mammalia</taxon>
        <taxon>Eutheria</taxon>
        <taxon>Euarchontoglires</taxon>
        <taxon>Primates</taxon>
        <taxon>Haplorrhini</taxon>
        <taxon>Catarrhini</taxon>
        <taxon>Cercopithecidae</taxon>
        <taxon>Colobinae</taxon>
        <taxon>Piliocolobus</taxon>
    </lineage>
</organism>
<accession>A0A8C9J1G0</accession>
<sequence length="74" mass="8619">MYKRNKCTVHITIKVLIKYCSLVLPTPTYPHLSLTLLFSPEWLGKMRRGLAWHGHLLNAWIDHIANEFSRGAIF</sequence>
<proteinExistence type="predicted"/>
<reference evidence="1" key="1">
    <citation type="submission" date="2025-08" db="UniProtKB">
        <authorList>
            <consortium name="Ensembl"/>
        </authorList>
    </citation>
    <scope>IDENTIFICATION</scope>
</reference>
<protein>
    <submittedName>
        <fullName evidence="1">Uncharacterized protein</fullName>
    </submittedName>
</protein>
<keyword evidence="2" id="KW-1185">Reference proteome</keyword>
<evidence type="ECO:0000313" key="1">
    <source>
        <dbReference type="Ensembl" id="ENSPTEP00000042884.1"/>
    </source>
</evidence>
<evidence type="ECO:0000313" key="2">
    <source>
        <dbReference type="Proteomes" id="UP000694416"/>
    </source>
</evidence>
<dbReference type="AlphaFoldDB" id="A0A8C9J1G0"/>
<dbReference type="Ensembl" id="ENSPTET00000057199.1">
    <property type="protein sequence ID" value="ENSPTEP00000042884.1"/>
    <property type="gene ID" value="ENSPTEG00000039141.1"/>
</dbReference>
<name>A0A8C9J1G0_9PRIM</name>
<dbReference type="Proteomes" id="UP000694416">
    <property type="component" value="Unplaced"/>
</dbReference>